<dbReference type="Proteomes" id="UP001516400">
    <property type="component" value="Unassembled WGS sequence"/>
</dbReference>
<protein>
    <submittedName>
        <fullName evidence="1">Uncharacterized protein</fullName>
    </submittedName>
</protein>
<keyword evidence="2" id="KW-1185">Reference proteome</keyword>
<evidence type="ECO:0000313" key="2">
    <source>
        <dbReference type="Proteomes" id="UP001516400"/>
    </source>
</evidence>
<dbReference type="EMBL" id="JABFTP020000090">
    <property type="protein sequence ID" value="KAL3276289.1"/>
    <property type="molecule type" value="Genomic_DNA"/>
</dbReference>
<feature type="non-terminal residue" evidence="1">
    <location>
        <position position="1"/>
    </location>
</feature>
<name>A0ABD2ND08_9CUCU</name>
<comment type="caution">
    <text evidence="1">The sequence shown here is derived from an EMBL/GenBank/DDBJ whole genome shotgun (WGS) entry which is preliminary data.</text>
</comment>
<gene>
    <name evidence="1" type="ORF">HHI36_024177</name>
</gene>
<reference evidence="1 2" key="1">
    <citation type="journal article" date="2021" name="BMC Biol.">
        <title>Horizontally acquired antibacterial genes associated with adaptive radiation of ladybird beetles.</title>
        <authorList>
            <person name="Li H.S."/>
            <person name="Tang X.F."/>
            <person name="Huang Y.H."/>
            <person name="Xu Z.Y."/>
            <person name="Chen M.L."/>
            <person name="Du X.Y."/>
            <person name="Qiu B.Y."/>
            <person name="Chen P.T."/>
            <person name="Zhang W."/>
            <person name="Slipinski A."/>
            <person name="Escalona H.E."/>
            <person name="Waterhouse R.M."/>
            <person name="Zwick A."/>
            <person name="Pang H."/>
        </authorList>
    </citation>
    <scope>NUCLEOTIDE SEQUENCE [LARGE SCALE GENOMIC DNA]</scope>
    <source>
        <strain evidence="1">SYSU2018</strain>
    </source>
</reference>
<sequence length="128" mass="14510">VKIDEINQKALSVDQKLSTIDSKISKVDYISSTQFADNIANEAVDRIIRGIPESAGDLSAKIEHDIEIVDDVLRTLECDSAPTTLFRIGKSNNKHPRMIKIVMNNEQDTKRILRNKNKLLERPLLKIK</sequence>
<dbReference type="AlphaFoldDB" id="A0ABD2ND08"/>
<evidence type="ECO:0000313" key="1">
    <source>
        <dbReference type="EMBL" id="KAL3276289.1"/>
    </source>
</evidence>
<proteinExistence type="predicted"/>
<organism evidence="1 2">
    <name type="scientific">Cryptolaemus montrouzieri</name>
    <dbReference type="NCBI Taxonomy" id="559131"/>
    <lineage>
        <taxon>Eukaryota</taxon>
        <taxon>Metazoa</taxon>
        <taxon>Ecdysozoa</taxon>
        <taxon>Arthropoda</taxon>
        <taxon>Hexapoda</taxon>
        <taxon>Insecta</taxon>
        <taxon>Pterygota</taxon>
        <taxon>Neoptera</taxon>
        <taxon>Endopterygota</taxon>
        <taxon>Coleoptera</taxon>
        <taxon>Polyphaga</taxon>
        <taxon>Cucujiformia</taxon>
        <taxon>Coccinelloidea</taxon>
        <taxon>Coccinellidae</taxon>
        <taxon>Scymninae</taxon>
        <taxon>Scymnini</taxon>
        <taxon>Cryptolaemus</taxon>
    </lineage>
</organism>
<accession>A0ABD2ND08</accession>